<name>A0A7T2U8V0_9BURK</name>
<dbReference type="InterPro" id="IPR012223">
    <property type="entry name" value="TEII"/>
</dbReference>
<dbReference type="Gene3D" id="3.40.50.1820">
    <property type="entry name" value="alpha/beta hydrolase"/>
    <property type="match status" value="1"/>
</dbReference>
<comment type="similarity">
    <text evidence="1">Belongs to the thioesterase family.</text>
</comment>
<evidence type="ECO:0000313" key="3">
    <source>
        <dbReference type="EMBL" id="QPS47804.1"/>
    </source>
</evidence>
<dbReference type="KEGG" id="bhg:I6G56_25850"/>
<dbReference type="PANTHER" id="PTHR11487:SF0">
    <property type="entry name" value="S-ACYL FATTY ACID SYNTHASE THIOESTERASE, MEDIUM CHAIN"/>
    <property type="match status" value="1"/>
</dbReference>
<evidence type="ECO:0000259" key="2">
    <source>
        <dbReference type="Pfam" id="PF00975"/>
    </source>
</evidence>
<evidence type="ECO:0000313" key="4">
    <source>
        <dbReference type="Proteomes" id="UP000594943"/>
    </source>
</evidence>
<proteinExistence type="inferred from homology"/>
<reference evidence="3 4" key="1">
    <citation type="submission" date="2020-12" db="EMBL/GenBank/DDBJ databases">
        <title>FDA dAtabase for Regulatory Grade micrObial Sequences (FDA-ARGOS): Supporting development and validation of Infectious Disease Dx tests.</title>
        <authorList>
            <person name="Nelson B."/>
            <person name="Plummer A."/>
            <person name="Tallon L."/>
            <person name="Sadzewicz L."/>
            <person name="Zhao X."/>
            <person name="Boylan J."/>
            <person name="Ott S."/>
            <person name="Bowen H."/>
            <person name="Vavikolanu K."/>
            <person name="Mehta A."/>
            <person name="Aluvathingal J."/>
            <person name="Nadendla S."/>
            <person name="Myers T."/>
            <person name="Yan Y."/>
            <person name="Sichtig H."/>
        </authorList>
    </citation>
    <scope>NUCLEOTIDE SEQUENCE [LARGE SCALE GENOMIC DNA]</scope>
    <source>
        <strain evidence="3 4">FDAARGOS_899</strain>
    </source>
</reference>
<evidence type="ECO:0000256" key="1">
    <source>
        <dbReference type="ARBA" id="ARBA00007169"/>
    </source>
</evidence>
<organism evidence="3 4">
    <name type="scientific">Burkholderia humptydooensis</name>
    <dbReference type="NCBI Taxonomy" id="430531"/>
    <lineage>
        <taxon>Bacteria</taxon>
        <taxon>Pseudomonadati</taxon>
        <taxon>Pseudomonadota</taxon>
        <taxon>Betaproteobacteria</taxon>
        <taxon>Burkholderiales</taxon>
        <taxon>Burkholderiaceae</taxon>
        <taxon>Burkholderia</taxon>
        <taxon>pseudomallei group</taxon>
    </lineage>
</organism>
<sequence length="88" mass="9782">MYTVSRHTDRAVRLVCFPHAGAGASIYYAWEPLVPPDVGVHAAQLAGREQRRDEPPRIDWVPLVRKFAMRSTAGMTNRSRSMDTASAA</sequence>
<accession>A0A7T2U8V0</accession>
<dbReference type="PANTHER" id="PTHR11487">
    <property type="entry name" value="THIOESTERASE"/>
    <property type="match status" value="1"/>
</dbReference>
<protein>
    <recommendedName>
        <fullName evidence="2">Thioesterase domain-containing protein</fullName>
    </recommendedName>
</protein>
<dbReference type="InterPro" id="IPR001031">
    <property type="entry name" value="Thioesterase"/>
</dbReference>
<dbReference type="AlphaFoldDB" id="A0A7T2U8V0"/>
<feature type="domain" description="Thioesterase" evidence="2">
    <location>
        <begin position="13"/>
        <end position="62"/>
    </location>
</feature>
<dbReference type="Pfam" id="PF00975">
    <property type="entry name" value="Thioesterase"/>
    <property type="match status" value="1"/>
</dbReference>
<dbReference type="GO" id="GO:0008610">
    <property type="term" value="P:lipid biosynthetic process"/>
    <property type="evidence" value="ECO:0007669"/>
    <property type="project" value="TreeGrafter"/>
</dbReference>
<dbReference type="EMBL" id="CP065687">
    <property type="protein sequence ID" value="QPS47804.1"/>
    <property type="molecule type" value="Genomic_DNA"/>
</dbReference>
<dbReference type="Proteomes" id="UP000594943">
    <property type="component" value="Chromosome 2"/>
</dbReference>
<dbReference type="InterPro" id="IPR029058">
    <property type="entry name" value="AB_hydrolase_fold"/>
</dbReference>
<gene>
    <name evidence="3" type="ORF">I6G56_25850</name>
</gene>